<dbReference type="Proteomes" id="UP000003254">
    <property type="component" value="Unassembled WGS sequence"/>
</dbReference>
<organism evidence="1 2">
    <name type="scientific">[Ruminococcus] lactaris ATCC 29176</name>
    <dbReference type="NCBI Taxonomy" id="471875"/>
    <lineage>
        <taxon>Bacteria</taxon>
        <taxon>Bacillati</taxon>
        <taxon>Bacillota</taxon>
        <taxon>Clostridia</taxon>
        <taxon>Lachnospirales</taxon>
        <taxon>Lachnospiraceae</taxon>
        <taxon>Mediterraneibacter</taxon>
    </lineage>
</organism>
<dbReference type="AlphaFoldDB" id="B5CSV6"/>
<dbReference type="EMBL" id="ABOU02000051">
    <property type="protein sequence ID" value="EDY31658.1"/>
    <property type="molecule type" value="Genomic_DNA"/>
</dbReference>
<sequence length="41" mass="4890">MDFSCFVLVNKFTVLSDCTAFFPKRQIQEFFLYFSSSHDRS</sequence>
<reference evidence="1 2" key="1">
    <citation type="submission" date="2008-08" db="EMBL/GenBank/DDBJ databases">
        <title>Draft genome sequence of Ruminococcus lactaris ATCC 29176.</title>
        <authorList>
            <person name="Sudarsanam P."/>
            <person name="Ley R."/>
            <person name="Guruge J."/>
            <person name="Turnbaugh P.J."/>
            <person name="Mahowald M."/>
            <person name="Liep D."/>
            <person name="Gordon J."/>
        </authorList>
    </citation>
    <scope>NUCLEOTIDE SEQUENCE [LARGE SCALE GENOMIC DNA]</scope>
    <source>
        <strain evidence="1 2">ATCC 29176</strain>
    </source>
</reference>
<name>B5CSV6_9FIRM</name>
<dbReference type="HOGENOM" id="CLU_3276177_0_0_9"/>
<accession>B5CSV6</accession>
<comment type="caution">
    <text evidence="1">The sequence shown here is derived from an EMBL/GenBank/DDBJ whole genome shotgun (WGS) entry which is preliminary data.</text>
</comment>
<reference evidence="1 2" key="2">
    <citation type="submission" date="2008-08" db="EMBL/GenBank/DDBJ databases">
        <authorList>
            <person name="Fulton L."/>
            <person name="Clifton S."/>
            <person name="Fulton B."/>
            <person name="Xu J."/>
            <person name="Minx P."/>
            <person name="Pepin K.H."/>
            <person name="Johnson M."/>
            <person name="Bhonagiri V."/>
            <person name="Nash W.E."/>
            <person name="Mardis E.R."/>
            <person name="Wilson R.K."/>
        </authorList>
    </citation>
    <scope>NUCLEOTIDE SEQUENCE [LARGE SCALE GENOMIC DNA]</scope>
    <source>
        <strain evidence="1 2">ATCC 29176</strain>
    </source>
</reference>
<proteinExistence type="predicted"/>
<evidence type="ECO:0000313" key="1">
    <source>
        <dbReference type="EMBL" id="EDY31658.1"/>
    </source>
</evidence>
<protein>
    <submittedName>
        <fullName evidence="1">Uncharacterized protein</fullName>
    </submittedName>
</protein>
<keyword evidence="2" id="KW-1185">Reference proteome</keyword>
<gene>
    <name evidence="1" type="ORF">RUMLAC_02540</name>
</gene>
<evidence type="ECO:0000313" key="2">
    <source>
        <dbReference type="Proteomes" id="UP000003254"/>
    </source>
</evidence>